<feature type="region of interest" description="Disordered" evidence="1">
    <location>
        <begin position="1"/>
        <end position="68"/>
    </location>
</feature>
<feature type="compositionally biased region" description="Polar residues" evidence="1">
    <location>
        <begin position="35"/>
        <end position="45"/>
    </location>
</feature>
<dbReference type="Proteomes" id="UP000046122">
    <property type="component" value="Unassembled WGS sequence"/>
</dbReference>
<gene>
    <name evidence="2" type="ORF">MPL3365_220004</name>
</gene>
<dbReference type="EMBL" id="CCNE01000015">
    <property type="protein sequence ID" value="CDX56003.1"/>
    <property type="molecule type" value="Genomic_DNA"/>
</dbReference>
<evidence type="ECO:0000313" key="3">
    <source>
        <dbReference type="Proteomes" id="UP000046122"/>
    </source>
</evidence>
<feature type="compositionally biased region" description="Basic and acidic residues" evidence="1">
    <location>
        <begin position="47"/>
        <end position="58"/>
    </location>
</feature>
<protein>
    <submittedName>
        <fullName evidence="2">Uncharacterized protein</fullName>
    </submittedName>
</protein>
<sequence length="68" mass="6998">MAGLISLASAGPEATKGATSSAHVRLRRAGRTHCHSSVNRGSLTQAKAEKERETDRVGRNIGGSVAGL</sequence>
<accession>A0A090G476</accession>
<reference evidence="2 3" key="1">
    <citation type="submission" date="2014-08" db="EMBL/GenBank/DDBJ databases">
        <authorList>
            <person name="Moulin Lionel"/>
        </authorList>
    </citation>
    <scope>NUCLEOTIDE SEQUENCE [LARGE SCALE GENOMIC DNA]</scope>
</reference>
<proteinExistence type="predicted"/>
<dbReference type="AlphaFoldDB" id="A0A090G476"/>
<feature type="compositionally biased region" description="Basic residues" evidence="1">
    <location>
        <begin position="24"/>
        <end position="34"/>
    </location>
</feature>
<name>A0A090G476_MESPL</name>
<evidence type="ECO:0000256" key="1">
    <source>
        <dbReference type="SAM" id="MobiDB-lite"/>
    </source>
</evidence>
<evidence type="ECO:0000313" key="2">
    <source>
        <dbReference type="EMBL" id="CDX56003.1"/>
    </source>
</evidence>
<organism evidence="2 3">
    <name type="scientific">Mesorhizobium plurifarium</name>
    <dbReference type="NCBI Taxonomy" id="69974"/>
    <lineage>
        <taxon>Bacteria</taxon>
        <taxon>Pseudomonadati</taxon>
        <taxon>Pseudomonadota</taxon>
        <taxon>Alphaproteobacteria</taxon>
        <taxon>Hyphomicrobiales</taxon>
        <taxon>Phyllobacteriaceae</taxon>
        <taxon>Mesorhizobium</taxon>
    </lineage>
</organism>